<evidence type="ECO:0000313" key="2">
    <source>
        <dbReference type="EMBL" id="MPN27374.1"/>
    </source>
</evidence>
<name>A0A645GTL5_9ZZZZ</name>
<gene>
    <name evidence="2" type="ORF">SDC9_174805</name>
</gene>
<dbReference type="EMBL" id="VSSQ01077237">
    <property type="protein sequence ID" value="MPN27374.1"/>
    <property type="molecule type" value="Genomic_DNA"/>
</dbReference>
<dbReference type="AlphaFoldDB" id="A0A645GTL5"/>
<evidence type="ECO:0000256" key="1">
    <source>
        <dbReference type="SAM" id="MobiDB-lite"/>
    </source>
</evidence>
<feature type="compositionally biased region" description="Basic and acidic residues" evidence="1">
    <location>
        <begin position="1"/>
        <end position="12"/>
    </location>
</feature>
<comment type="caution">
    <text evidence="2">The sequence shown here is derived from an EMBL/GenBank/DDBJ whole genome shotgun (WGS) entry which is preliminary data.</text>
</comment>
<accession>A0A645GTL5</accession>
<proteinExistence type="predicted"/>
<sequence length="116" mass="12578">MDALRAADEAHGGKPVAPSVVGGFRRRNQRRMIREPQIVIGAHVEYARRHRGVDPRALRCGDHAFLFVGTGGANLVQHAAIDFICFFAHAFSSVQSSTTLPLRPLFIAAKASSNSV</sequence>
<organism evidence="2">
    <name type="scientific">bioreactor metagenome</name>
    <dbReference type="NCBI Taxonomy" id="1076179"/>
    <lineage>
        <taxon>unclassified sequences</taxon>
        <taxon>metagenomes</taxon>
        <taxon>ecological metagenomes</taxon>
    </lineage>
</organism>
<reference evidence="2" key="1">
    <citation type="submission" date="2019-08" db="EMBL/GenBank/DDBJ databases">
        <authorList>
            <person name="Kucharzyk K."/>
            <person name="Murdoch R.W."/>
            <person name="Higgins S."/>
            <person name="Loffler F."/>
        </authorList>
    </citation>
    <scope>NUCLEOTIDE SEQUENCE</scope>
</reference>
<protein>
    <submittedName>
        <fullName evidence="2">Uncharacterized protein</fullName>
    </submittedName>
</protein>
<feature type="region of interest" description="Disordered" evidence="1">
    <location>
        <begin position="1"/>
        <end position="21"/>
    </location>
</feature>